<evidence type="ECO:0000313" key="1">
    <source>
        <dbReference type="EMBL" id="MBB4837512.1"/>
    </source>
</evidence>
<gene>
    <name evidence="1" type="ORF">HNP52_000563</name>
</gene>
<comment type="caution">
    <text evidence="1">The sequence shown here is derived from an EMBL/GenBank/DDBJ whole genome shotgun (WGS) entry which is preliminary data.</text>
</comment>
<dbReference type="AlphaFoldDB" id="A0A7W7NR71"/>
<sequence length="42" mass="5028">MQDRIHEDLHVGEIDFIQINKMTECTVYKQTTSHISYSWCIL</sequence>
<evidence type="ECO:0000313" key="2">
    <source>
        <dbReference type="Proteomes" id="UP000575241"/>
    </source>
</evidence>
<accession>A0A7W7NR71</accession>
<protein>
    <submittedName>
        <fullName evidence="1">Uncharacterized protein</fullName>
    </submittedName>
</protein>
<name>A0A7W7NR71_9SPHN</name>
<proteinExistence type="predicted"/>
<dbReference type="Proteomes" id="UP000575241">
    <property type="component" value="Unassembled WGS sequence"/>
</dbReference>
<keyword evidence="2" id="KW-1185">Reference proteome</keyword>
<organism evidence="1 2">
    <name type="scientific">Sphingomonas kyeonggiensis</name>
    <dbReference type="NCBI Taxonomy" id="1268553"/>
    <lineage>
        <taxon>Bacteria</taxon>
        <taxon>Pseudomonadati</taxon>
        <taxon>Pseudomonadota</taxon>
        <taxon>Alphaproteobacteria</taxon>
        <taxon>Sphingomonadales</taxon>
        <taxon>Sphingomonadaceae</taxon>
        <taxon>Sphingomonas</taxon>
    </lineage>
</organism>
<dbReference type="EMBL" id="JACHLN010000001">
    <property type="protein sequence ID" value="MBB4837512.1"/>
    <property type="molecule type" value="Genomic_DNA"/>
</dbReference>
<reference evidence="1 2" key="1">
    <citation type="submission" date="2020-08" db="EMBL/GenBank/DDBJ databases">
        <title>Functional genomics of gut bacteria from endangered species of beetles.</title>
        <authorList>
            <person name="Carlos-Shanley C."/>
        </authorList>
    </citation>
    <scope>NUCLEOTIDE SEQUENCE [LARGE SCALE GENOMIC DNA]</scope>
    <source>
        <strain evidence="1 2">S00224</strain>
    </source>
</reference>